<keyword evidence="3" id="KW-1185">Reference proteome</keyword>
<evidence type="ECO:0000313" key="3">
    <source>
        <dbReference type="Proteomes" id="UP001190700"/>
    </source>
</evidence>
<accession>A0AAE0G627</accession>
<evidence type="ECO:0000313" key="2">
    <source>
        <dbReference type="EMBL" id="KAK3272246.1"/>
    </source>
</evidence>
<comment type="caution">
    <text evidence="2">The sequence shown here is derived from an EMBL/GenBank/DDBJ whole genome shotgun (WGS) entry which is preliminary data.</text>
</comment>
<gene>
    <name evidence="2" type="ORF">CYMTET_19446</name>
</gene>
<protein>
    <submittedName>
        <fullName evidence="2">Uncharacterized protein</fullName>
    </submittedName>
</protein>
<feature type="compositionally biased region" description="Low complexity" evidence="1">
    <location>
        <begin position="1"/>
        <end position="15"/>
    </location>
</feature>
<evidence type="ECO:0000256" key="1">
    <source>
        <dbReference type="SAM" id="MobiDB-lite"/>
    </source>
</evidence>
<dbReference type="EMBL" id="LGRX02009076">
    <property type="protein sequence ID" value="KAK3272246.1"/>
    <property type="molecule type" value="Genomic_DNA"/>
</dbReference>
<reference evidence="2 3" key="1">
    <citation type="journal article" date="2015" name="Genome Biol. Evol.">
        <title>Comparative Genomics of a Bacterivorous Green Alga Reveals Evolutionary Causalities and Consequences of Phago-Mixotrophic Mode of Nutrition.</title>
        <authorList>
            <person name="Burns J.A."/>
            <person name="Paasch A."/>
            <person name="Narechania A."/>
            <person name="Kim E."/>
        </authorList>
    </citation>
    <scope>NUCLEOTIDE SEQUENCE [LARGE SCALE GENOMIC DNA]</scope>
    <source>
        <strain evidence="2 3">PLY_AMNH</strain>
    </source>
</reference>
<name>A0AAE0G627_9CHLO</name>
<proteinExistence type="predicted"/>
<sequence length="80" mass="8954">MISVSSSIYPAVSSRVRSREPTAPQKGTGCCLLTTRSRKWTYVTVFCEEEISDLFRHISTSKRLKKYGKVGEASISRSAH</sequence>
<dbReference type="Proteomes" id="UP001190700">
    <property type="component" value="Unassembled WGS sequence"/>
</dbReference>
<dbReference type="AlphaFoldDB" id="A0AAE0G627"/>
<organism evidence="2 3">
    <name type="scientific">Cymbomonas tetramitiformis</name>
    <dbReference type="NCBI Taxonomy" id="36881"/>
    <lineage>
        <taxon>Eukaryota</taxon>
        <taxon>Viridiplantae</taxon>
        <taxon>Chlorophyta</taxon>
        <taxon>Pyramimonadophyceae</taxon>
        <taxon>Pyramimonadales</taxon>
        <taxon>Pyramimonadaceae</taxon>
        <taxon>Cymbomonas</taxon>
    </lineage>
</organism>
<feature type="region of interest" description="Disordered" evidence="1">
    <location>
        <begin position="1"/>
        <end position="27"/>
    </location>
</feature>